<dbReference type="Proteomes" id="UP000785679">
    <property type="component" value="Unassembled WGS sequence"/>
</dbReference>
<keyword evidence="2" id="KW-1185">Reference proteome</keyword>
<proteinExistence type="predicted"/>
<dbReference type="EMBL" id="RRYP01005543">
    <property type="protein sequence ID" value="TNV81942.1"/>
    <property type="molecule type" value="Genomic_DNA"/>
</dbReference>
<evidence type="ECO:0000313" key="1">
    <source>
        <dbReference type="EMBL" id="TNV81942.1"/>
    </source>
</evidence>
<organism evidence="1 2">
    <name type="scientific">Halteria grandinella</name>
    <dbReference type="NCBI Taxonomy" id="5974"/>
    <lineage>
        <taxon>Eukaryota</taxon>
        <taxon>Sar</taxon>
        <taxon>Alveolata</taxon>
        <taxon>Ciliophora</taxon>
        <taxon>Intramacronucleata</taxon>
        <taxon>Spirotrichea</taxon>
        <taxon>Stichotrichia</taxon>
        <taxon>Sporadotrichida</taxon>
        <taxon>Halteriidae</taxon>
        <taxon>Halteria</taxon>
    </lineage>
</organism>
<reference evidence="1" key="1">
    <citation type="submission" date="2019-06" db="EMBL/GenBank/DDBJ databases">
        <authorList>
            <person name="Zheng W."/>
        </authorList>
    </citation>
    <scope>NUCLEOTIDE SEQUENCE</scope>
    <source>
        <strain evidence="1">QDHG01</strain>
    </source>
</reference>
<accession>A0A8J8NUP1</accession>
<dbReference type="AlphaFoldDB" id="A0A8J8NUP1"/>
<evidence type="ECO:0000313" key="2">
    <source>
        <dbReference type="Proteomes" id="UP000785679"/>
    </source>
</evidence>
<gene>
    <name evidence="1" type="ORF">FGO68_gene3650</name>
</gene>
<name>A0A8J8NUP1_HALGN</name>
<comment type="caution">
    <text evidence="1">The sequence shown here is derived from an EMBL/GenBank/DDBJ whole genome shotgun (WGS) entry which is preliminary data.</text>
</comment>
<sequence>MQVNTQFNSISDHLHCSSISMCLAALFHQKFSDKRGDYYELQVAFWEGVFQLKNRKHVPSRCSYSLLGIELFNSVHLCDLSHFIYSFARLVLLSDLVRVWNCLGYIFIRWKPRFLSVRRELHLQTLWGELLLRPSRNMVSCDSCNFNVQ</sequence>
<protein>
    <submittedName>
        <fullName evidence="1">Uncharacterized protein</fullName>
    </submittedName>
</protein>